<keyword evidence="3" id="KW-0808">Transferase</keyword>
<dbReference type="InterPro" id="IPR003362">
    <property type="entry name" value="Bact_transf"/>
</dbReference>
<dbReference type="Proteomes" id="UP001230035">
    <property type="component" value="Unassembled WGS sequence"/>
</dbReference>
<protein>
    <submittedName>
        <fullName evidence="3">Sugar transferase</fullName>
        <ecNumber evidence="3">2.7.8.-</ecNumber>
    </submittedName>
</protein>
<dbReference type="RefSeq" id="WP_283239365.1">
    <property type="nucleotide sequence ID" value="NZ_JASGBP010000005.1"/>
</dbReference>
<proteinExistence type="inferred from homology"/>
<evidence type="ECO:0000256" key="1">
    <source>
        <dbReference type="ARBA" id="ARBA00006464"/>
    </source>
</evidence>
<name>A0ABT6XRI4_9FLAO</name>
<evidence type="ECO:0000313" key="3">
    <source>
        <dbReference type="EMBL" id="MDI9257690.1"/>
    </source>
</evidence>
<feature type="domain" description="Bacterial sugar transferase" evidence="2">
    <location>
        <begin position="3"/>
        <end position="180"/>
    </location>
</feature>
<keyword evidence="4" id="KW-1185">Reference proteome</keyword>
<gene>
    <name evidence="3" type="ORF">QHT84_09720</name>
</gene>
<dbReference type="PANTHER" id="PTHR30576">
    <property type="entry name" value="COLANIC BIOSYNTHESIS UDP-GLUCOSE LIPID CARRIER TRANSFERASE"/>
    <property type="match status" value="1"/>
</dbReference>
<comment type="similarity">
    <text evidence="1">Belongs to the bacterial sugar transferase family.</text>
</comment>
<evidence type="ECO:0000259" key="2">
    <source>
        <dbReference type="Pfam" id="PF02397"/>
    </source>
</evidence>
<organism evidence="3 4">
    <name type="scientific">Flavobacterium sedimenticola</name>
    <dbReference type="NCBI Taxonomy" id="3043286"/>
    <lineage>
        <taxon>Bacteria</taxon>
        <taxon>Pseudomonadati</taxon>
        <taxon>Bacteroidota</taxon>
        <taxon>Flavobacteriia</taxon>
        <taxon>Flavobacteriales</taxon>
        <taxon>Flavobacteriaceae</taxon>
        <taxon>Flavobacterium</taxon>
    </lineage>
</organism>
<accession>A0ABT6XRI4</accession>
<sequence>MLKRLFDITLATLLLLLLGGFLFVFWIASALDTRSTGLFLQQRIGQYGKKFTILKLRTFHIATGKVSSFGQFVRRHKIDEFPQLINILKGDMSFVGPRPDVPGYYDKLDGENQKILLLKPGLTCEASIKYYNEEAMLAQQENPQQYNDTVIFPDKVKMNLNYYYHRSFVGDLWILWKTIFR</sequence>
<dbReference type="EMBL" id="JASGBP010000005">
    <property type="protein sequence ID" value="MDI9257690.1"/>
    <property type="molecule type" value="Genomic_DNA"/>
</dbReference>
<reference evidence="3 4" key="1">
    <citation type="submission" date="2023-05" db="EMBL/GenBank/DDBJ databases">
        <title>Flavobacterium sedimenti sp. nov., isolated from the sediment.</title>
        <authorList>
            <person name="Wu N."/>
        </authorList>
    </citation>
    <scope>NUCLEOTIDE SEQUENCE [LARGE SCALE GENOMIC DNA]</scope>
    <source>
        <strain evidence="3 4">YZ-48</strain>
    </source>
</reference>
<dbReference type="PANTHER" id="PTHR30576:SF0">
    <property type="entry name" value="UNDECAPRENYL-PHOSPHATE N-ACETYLGALACTOSAMINYL 1-PHOSPHATE TRANSFERASE-RELATED"/>
    <property type="match status" value="1"/>
</dbReference>
<evidence type="ECO:0000313" key="4">
    <source>
        <dbReference type="Proteomes" id="UP001230035"/>
    </source>
</evidence>
<dbReference type="Pfam" id="PF02397">
    <property type="entry name" value="Bac_transf"/>
    <property type="match status" value="1"/>
</dbReference>
<comment type="caution">
    <text evidence="3">The sequence shown here is derived from an EMBL/GenBank/DDBJ whole genome shotgun (WGS) entry which is preliminary data.</text>
</comment>
<dbReference type="GO" id="GO:0016740">
    <property type="term" value="F:transferase activity"/>
    <property type="evidence" value="ECO:0007669"/>
    <property type="project" value="UniProtKB-KW"/>
</dbReference>
<dbReference type="EC" id="2.7.8.-" evidence="3"/>